<keyword evidence="2" id="KW-0689">Ribosomal protein</keyword>
<reference evidence="3" key="1">
    <citation type="journal article" date="2019" name="Curr. Biol.">
        <title>Genome Sequence of Striga asiatica Provides Insight into the Evolution of Plant Parasitism.</title>
        <authorList>
            <person name="Yoshida S."/>
            <person name="Kim S."/>
            <person name="Wafula E.K."/>
            <person name="Tanskanen J."/>
            <person name="Kim Y.M."/>
            <person name="Honaas L."/>
            <person name="Yang Z."/>
            <person name="Spallek T."/>
            <person name="Conn C.E."/>
            <person name="Ichihashi Y."/>
            <person name="Cheong K."/>
            <person name="Cui S."/>
            <person name="Der J.P."/>
            <person name="Gundlach H."/>
            <person name="Jiao Y."/>
            <person name="Hori C."/>
            <person name="Ishida J.K."/>
            <person name="Kasahara H."/>
            <person name="Kiba T."/>
            <person name="Kim M.S."/>
            <person name="Koo N."/>
            <person name="Laohavisit A."/>
            <person name="Lee Y.H."/>
            <person name="Lumba S."/>
            <person name="McCourt P."/>
            <person name="Mortimer J.C."/>
            <person name="Mutuku J.M."/>
            <person name="Nomura T."/>
            <person name="Sasaki-Sekimoto Y."/>
            <person name="Seto Y."/>
            <person name="Wang Y."/>
            <person name="Wakatake T."/>
            <person name="Sakakibara H."/>
            <person name="Demura T."/>
            <person name="Yamaguchi S."/>
            <person name="Yoneyama K."/>
            <person name="Manabe R.I."/>
            <person name="Nelson D.C."/>
            <person name="Schulman A.H."/>
            <person name="Timko M.P."/>
            <person name="dePamphilis C.W."/>
            <person name="Choi D."/>
            <person name="Shirasu K."/>
        </authorList>
    </citation>
    <scope>NUCLEOTIDE SEQUENCE [LARGE SCALE GENOMIC DNA]</scope>
    <source>
        <strain evidence="3">cv. UVA1</strain>
    </source>
</reference>
<comment type="caution">
    <text evidence="2">The sequence shown here is derived from an EMBL/GenBank/DDBJ whole genome shotgun (WGS) entry which is preliminary data.</text>
</comment>
<organism evidence="2 3">
    <name type="scientific">Striga asiatica</name>
    <name type="common">Asiatic witchweed</name>
    <name type="synonym">Buchnera asiatica</name>
    <dbReference type="NCBI Taxonomy" id="4170"/>
    <lineage>
        <taxon>Eukaryota</taxon>
        <taxon>Viridiplantae</taxon>
        <taxon>Streptophyta</taxon>
        <taxon>Embryophyta</taxon>
        <taxon>Tracheophyta</taxon>
        <taxon>Spermatophyta</taxon>
        <taxon>Magnoliopsida</taxon>
        <taxon>eudicotyledons</taxon>
        <taxon>Gunneridae</taxon>
        <taxon>Pentapetalae</taxon>
        <taxon>asterids</taxon>
        <taxon>lamiids</taxon>
        <taxon>Lamiales</taxon>
        <taxon>Orobanchaceae</taxon>
        <taxon>Buchnereae</taxon>
        <taxon>Striga</taxon>
    </lineage>
</organism>
<proteinExistence type="predicted"/>
<keyword evidence="2" id="KW-0687">Ribonucleoprotein</keyword>
<gene>
    <name evidence="2" type="ORF">STAS_20991</name>
</gene>
<evidence type="ECO:0000256" key="1">
    <source>
        <dbReference type="SAM" id="Coils"/>
    </source>
</evidence>
<feature type="coiled-coil region" evidence="1">
    <location>
        <begin position="19"/>
        <end position="46"/>
    </location>
</feature>
<evidence type="ECO:0000313" key="2">
    <source>
        <dbReference type="EMBL" id="GER44106.1"/>
    </source>
</evidence>
<dbReference type="EMBL" id="BKCP01006848">
    <property type="protein sequence ID" value="GER44106.1"/>
    <property type="molecule type" value="Genomic_DNA"/>
</dbReference>
<accession>A0A5A7QGN4</accession>
<dbReference type="GO" id="GO:0005840">
    <property type="term" value="C:ribosome"/>
    <property type="evidence" value="ECO:0007669"/>
    <property type="project" value="UniProtKB-KW"/>
</dbReference>
<sequence length="119" mass="13407">MPHKRYLLEAGPSTCKKHLLVPKAEIEKIEQRLRALEEEGEVLKGAFLESMEERAKLTTEINDSFNSLAKRGSNCGALSDRSVQIISLVKEKRAGLLQILWEEPNPSIVKRGLRAKAIR</sequence>
<dbReference type="Proteomes" id="UP000325081">
    <property type="component" value="Unassembled WGS sequence"/>
</dbReference>
<dbReference type="AlphaFoldDB" id="A0A5A7QGN4"/>
<name>A0A5A7QGN4_STRAF</name>
<keyword evidence="3" id="KW-1185">Reference proteome</keyword>
<dbReference type="OrthoDB" id="909851at2759"/>
<evidence type="ECO:0000313" key="3">
    <source>
        <dbReference type="Proteomes" id="UP000325081"/>
    </source>
</evidence>
<keyword evidence="1" id="KW-0175">Coiled coil</keyword>
<protein>
    <submittedName>
        <fullName evidence="2">50S ribosomal protein L17</fullName>
    </submittedName>
</protein>